<evidence type="ECO:0000259" key="2">
    <source>
        <dbReference type="Pfam" id="PF14257"/>
    </source>
</evidence>
<reference evidence="3 4" key="1">
    <citation type="submission" date="2016-10" db="EMBL/GenBank/DDBJ databases">
        <authorList>
            <person name="de Groot N.N."/>
        </authorList>
    </citation>
    <scope>NUCLEOTIDE SEQUENCE [LARGE SCALE GENOMIC DNA]</scope>
    <source>
        <strain evidence="3 4">APO</strain>
    </source>
</reference>
<name>A0A1H3J299_9FIRM</name>
<evidence type="ECO:0000256" key="1">
    <source>
        <dbReference type="SAM" id="Phobius"/>
    </source>
</evidence>
<feature type="transmembrane region" description="Helical" evidence="1">
    <location>
        <begin position="280"/>
        <end position="302"/>
    </location>
</feature>
<dbReference type="EMBL" id="FNPV01000001">
    <property type="protein sequence ID" value="SDY34123.1"/>
    <property type="molecule type" value="Genomic_DNA"/>
</dbReference>
<evidence type="ECO:0000313" key="4">
    <source>
        <dbReference type="Proteomes" id="UP000199230"/>
    </source>
</evidence>
<keyword evidence="1" id="KW-0472">Membrane</keyword>
<feature type="domain" description="DUF4349" evidence="2">
    <location>
        <begin position="85"/>
        <end position="302"/>
    </location>
</feature>
<accession>A0A1H3J299</accession>
<dbReference type="AlphaFoldDB" id="A0A1H3J299"/>
<sequence>MNDIHVFRKKKVVLILLLFFIAFFAVSGCGSSQDDAMMSEPASAPDLDISESASFTEEAAYDAAPQDPSTRSGMNVSDIPKANHKIIYTGEISMETLTFDETIEKITHYVEKTDGYIESSSIEGHRIGNRSVQSKRYAHFTFRIPEQGFAGFADQMRELGNVTSESTQGENITERYFDTEARLNSLKIQEERLLSLLEKADTIDDIMRIESELSNIRYQVESLTGTLQQWDHLVQYSTIYLSLREVDEITPDPTHPPGFLKDLQHALEDSILAVVESLKFLVTFIIMAVPFMIVFGLLFLLIKKFYRVVIEPRRKSKKQPPLPPKE</sequence>
<keyword evidence="1" id="KW-0812">Transmembrane</keyword>
<keyword evidence="4" id="KW-1185">Reference proteome</keyword>
<organism evidence="3 4">
    <name type="scientific">Tindallia californiensis</name>
    <dbReference type="NCBI Taxonomy" id="159292"/>
    <lineage>
        <taxon>Bacteria</taxon>
        <taxon>Bacillati</taxon>
        <taxon>Bacillota</taxon>
        <taxon>Clostridia</taxon>
        <taxon>Peptostreptococcales</taxon>
        <taxon>Tindalliaceae</taxon>
        <taxon>Tindallia</taxon>
    </lineage>
</organism>
<evidence type="ECO:0000313" key="3">
    <source>
        <dbReference type="EMBL" id="SDY34123.1"/>
    </source>
</evidence>
<dbReference type="RefSeq" id="WP_093310431.1">
    <property type="nucleotide sequence ID" value="NZ_FNPV01000001.1"/>
</dbReference>
<gene>
    <name evidence="3" type="ORF">SAMN05192546_101392</name>
</gene>
<protein>
    <recommendedName>
        <fullName evidence="2">DUF4349 domain-containing protein</fullName>
    </recommendedName>
</protein>
<dbReference type="Pfam" id="PF14257">
    <property type="entry name" value="DUF4349"/>
    <property type="match status" value="1"/>
</dbReference>
<dbReference type="STRING" id="159292.SAMN05192546_101392"/>
<keyword evidence="1" id="KW-1133">Transmembrane helix</keyword>
<dbReference type="InterPro" id="IPR025645">
    <property type="entry name" value="DUF4349"/>
</dbReference>
<dbReference type="OrthoDB" id="2162337at2"/>
<dbReference type="Proteomes" id="UP000199230">
    <property type="component" value="Unassembled WGS sequence"/>
</dbReference>
<proteinExistence type="predicted"/>